<keyword evidence="4" id="KW-0961">Cell wall biogenesis/degradation</keyword>
<gene>
    <name evidence="7" type="ORF">GALMADRAFT_222937</name>
</gene>
<name>A0A067TJE5_GALM3</name>
<keyword evidence="6" id="KW-0812">Transmembrane</keyword>
<keyword evidence="2 6" id="KW-0472">Membrane</keyword>
<proteinExistence type="predicted"/>
<feature type="transmembrane region" description="Helical" evidence="6">
    <location>
        <begin position="119"/>
        <end position="142"/>
    </location>
</feature>
<dbReference type="SUPFAM" id="SSF49899">
    <property type="entry name" value="Concanavalin A-like lectins/glucanases"/>
    <property type="match status" value="1"/>
</dbReference>
<evidence type="ECO:0000256" key="1">
    <source>
        <dbReference type="ARBA" id="ARBA00004370"/>
    </source>
</evidence>
<evidence type="ECO:0000256" key="2">
    <source>
        <dbReference type="ARBA" id="ARBA00023136"/>
    </source>
</evidence>
<dbReference type="EMBL" id="KL142372">
    <property type="protein sequence ID" value="KDR80024.1"/>
    <property type="molecule type" value="Genomic_DNA"/>
</dbReference>
<dbReference type="GO" id="GO:0005789">
    <property type="term" value="C:endoplasmic reticulum membrane"/>
    <property type="evidence" value="ECO:0007669"/>
    <property type="project" value="TreeGrafter"/>
</dbReference>
<evidence type="ECO:0000256" key="4">
    <source>
        <dbReference type="ARBA" id="ARBA00023316"/>
    </source>
</evidence>
<evidence type="ECO:0000256" key="6">
    <source>
        <dbReference type="SAM" id="Phobius"/>
    </source>
</evidence>
<dbReference type="STRING" id="685588.A0A067TJE5"/>
<evidence type="ECO:0000256" key="5">
    <source>
        <dbReference type="SAM" id="MobiDB-lite"/>
    </source>
</evidence>
<feature type="region of interest" description="Disordered" evidence="5">
    <location>
        <begin position="1"/>
        <end position="75"/>
    </location>
</feature>
<dbReference type="GO" id="GO:0015926">
    <property type="term" value="F:glucosidase activity"/>
    <property type="evidence" value="ECO:0007669"/>
    <property type="project" value="TreeGrafter"/>
</dbReference>
<keyword evidence="8" id="KW-1185">Reference proteome</keyword>
<evidence type="ECO:0000256" key="3">
    <source>
        <dbReference type="ARBA" id="ARBA00023180"/>
    </source>
</evidence>
<dbReference type="Proteomes" id="UP000027222">
    <property type="component" value="Unassembled WGS sequence"/>
</dbReference>
<dbReference type="Gene3D" id="2.60.120.200">
    <property type="match status" value="2"/>
</dbReference>
<reference evidence="8" key="1">
    <citation type="journal article" date="2014" name="Proc. Natl. Acad. Sci. U.S.A.">
        <title>Extensive sampling of basidiomycete genomes demonstrates inadequacy of the white-rot/brown-rot paradigm for wood decay fungi.</title>
        <authorList>
            <person name="Riley R."/>
            <person name="Salamov A.A."/>
            <person name="Brown D.W."/>
            <person name="Nagy L.G."/>
            <person name="Floudas D."/>
            <person name="Held B.W."/>
            <person name="Levasseur A."/>
            <person name="Lombard V."/>
            <person name="Morin E."/>
            <person name="Otillar R."/>
            <person name="Lindquist E.A."/>
            <person name="Sun H."/>
            <person name="LaButti K.M."/>
            <person name="Schmutz J."/>
            <person name="Jabbour D."/>
            <person name="Luo H."/>
            <person name="Baker S.E."/>
            <person name="Pisabarro A.G."/>
            <person name="Walton J.D."/>
            <person name="Blanchette R.A."/>
            <person name="Henrissat B."/>
            <person name="Martin F."/>
            <person name="Cullen D."/>
            <person name="Hibbett D.S."/>
            <person name="Grigoriev I.V."/>
        </authorList>
    </citation>
    <scope>NUCLEOTIDE SEQUENCE [LARGE SCALE GENOMIC DNA]</scope>
    <source>
        <strain evidence="8">CBS 339.88</strain>
    </source>
</reference>
<dbReference type="InterPro" id="IPR013320">
    <property type="entry name" value="ConA-like_dom_sf"/>
</dbReference>
<accession>A0A067TJE5</accession>
<organism evidence="7 8">
    <name type="scientific">Galerina marginata (strain CBS 339.88)</name>
    <dbReference type="NCBI Taxonomy" id="685588"/>
    <lineage>
        <taxon>Eukaryota</taxon>
        <taxon>Fungi</taxon>
        <taxon>Dikarya</taxon>
        <taxon>Basidiomycota</taxon>
        <taxon>Agaricomycotina</taxon>
        <taxon>Agaricomycetes</taxon>
        <taxon>Agaricomycetidae</taxon>
        <taxon>Agaricales</taxon>
        <taxon>Agaricineae</taxon>
        <taxon>Strophariaceae</taxon>
        <taxon>Galerina</taxon>
    </lineage>
</organism>
<keyword evidence="6" id="KW-1133">Transmembrane helix</keyword>
<feature type="compositionally biased region" description="Polar residues" evidence="5">
    <location>
        <begin position="44"/>
        <end position="75"/>
    </location>
</feature>
<dbReference type="InterPro" id="IPR005629">
    <property type="entry name" value="Skn1/Kre6/Sbg1"/>
</dbReference>
<dbReference type="PANTHER" id="PTHR31361">
    <property type="entry name" value="BETA-GLUCAN SYNTHESIS-ASSOCIATED PROTEIN KRE6-RELATED"/>
    <property type="match status" value="1"/>
</dbReference>
<comment type="subcellular location">
    <subcellularLocation>
        <location evidence="1">Membrane</location>
    </subcellularLocation>
</comment>
<dbReference type="HOGENOM" id="CLU_010811_3_1_1"/>
<dbReference type="GO" id="GO:0005886">
    <property type="term" value="C:plasma membrane"/>
    <property type="evidence" value="ECO:0007669"/>
    <property type="project" value="TreeGrafter"/>
</dbReference>
<evidence type="ECO:0000313" key="7">
    <source>
        <dbReference type="EMBL" id="KDR80024.1"/>
    </source>
</evidence>
<dbReference type="GO" id="GO:0006078">
    <property type="term" value="P:(1-&gt;6)-beta-D-glucan biosynthetic process"/>
    <property type="evidence" value="ECO:0007669"/>
    <property type="project" value="TreeGrafter"/>
</dbReference>
<protein>
    <submittedName>
        <fullName evidence="7">Uncharacterized protein</fullName>
    </submittedName>
</protein>
<keyword evidence="3" id="KW-0325">Glycoprotein</keyword>
<evidence type="ECO:0000313" key="8">
    <source>
        <dbReference type="Proteomes" id="UP000027222"/>
    </source>
</evidence>
<dbReference type="OrthoDB" id="412647at2759"/>
<dbReference type="Pfam" id="PF03935">
    <property type="entry name" value="SKN1_KRE6_Sbg1"/>
    <property type="match status" value="1"/>
</dbReference>
<dbReference type="PANTHER" id="PTHR31361:SF1">
    <property type="entry name" value="BETA-GLUCAN SYNTHESIS-ASSOCIATED PROTEIN KRE6-RELATED"/>
    <property type="match status" value="1"/>
</dbReference>
<sequence>MSRNPNGPFPRQNNSTTNLLPPRPSGSFKAPSRQPAPSGVAGPSNPTRKPSLASSTGGRSSTGHPPSLSEKYSLSASPSQWGMPLLMSNSEPDDFLHNPDPRRDRRLDLGGTVFTARGLANLGCLSILIVGFMMLFAGYPILTHFTQHKQTTQGGFNLGGTNASGQVPDIPGNFLLVDKQTPQEAFTYKSYMDDEEMVLVFSDEFNEDGRTFYPGEDPFWEAVDLHYWGTNDLEWYDPQQATTKNGSLQLRIDQVKDITLNHNLQYRSAMYVLTVCRNKFCFTGGLVVANVQLPGSSSISGLWPAVWTMGNLGRAGFGATVEGLWPYTYDTCDVGTLPNQTYPGTQTPLAATVNGDPEVGGELSFLPGQRLSACTCPGESHPGPVRKDGSYVGRSAPEIDIVEATVIDGIGYASLSVQFAPFNARYHFLDPNNTAVFDDPVRTSLNTYRGGRFQQTASGLGLTNTNCYESPGTCFALYGFEYKPGFDNAYISWINEVRSWTLHSAALDVDTDTEISRRNIPQEPMYIIANLGMSEGFGVIDLEDLIFPATMQIDYIRVYQRKDQINIGCDPPDFPTAQYIETYQEAYTNYNLTVWADFKQPWPKNKLAGGC</sequence>
<dbReference type="GO" id="GO:0031505">
    <property type="term" value="P:fungal-type cell wall organization"/>
    <property type="evidence" value="ECO:0007669"/>
    <property type="project" value="TreeGrafter"/>
</dbReference>
<dbReference type="AlphaFoldDB" id="A0A067TJE5"/>
<feature type="compositionally biased region" description="Polar residues" evidence="5">
    <location>
        <begin position="1"/>
        <end position="19"/>
    </location>
</feature>